<dbReference type="PRINTS" id="PR00598">
    <property type="entry name" value="HTHMARR"/>
</dbReference>
<dbReference type="Proteomes" id="UP000260351">
    <property type="component" value="Unassembled WGS sequence"/>
</dbReference>
<feature type="domain" description="HTH marR-type" evidence="4">
    <location>
        <begin position="5"/>
        <end position="138"/>
    </location>
</feature>
<dbReference type="SMART" id="SM00347">
    <property type="entry name" value="HTH_MARR"/>
    <property type="match status" value="1"/>
</dbReference>
<dbReference type="RefSeq" id="WP_116650029.1">
    <property type="nucleotide sequence ID" value="NZ_QUZK01000022.1"/>
</dbReference>
<evidence type="ECO:0000313" key="5">
    <source>
        <dbReference type="EMBL" id="RFF31181.1"/>
    </source>
</evidence>
<accession>A0A3E1KA51</accession>
<dbReference type="Pfam" id="PF12802">
    <property type="entry name" value="MarR_2"/>
    <property type="match status" value="1"/>
</dbReference>
<keyword evidence="6" id="KW-1185">Reference proteome</keyword>
<reference evidence="5 6" key="1">
    <citation type="submission" date="2018-08" db="EMBL/GenBank/DDBJ databases">
        <title>Wenzhouxiangella salilacus sp. nov., a novel bacterium isolated from a saline lake in Xinjiang Province, China.</title>
        <authorList>
            <person name="Han S."/>
        </authorList>
    </citation>
    <scope>NUCLEOTIDE SEQUENCE [LARGE SCALE GENOMIC DNA]</scope>
    <source>
        <strain evidence="5 6">XDB06</strain>
    </source>
</reference>
<evidence type="ECO:0000256" key="3">
    <source>
        <dbReference type="ARBA" id="ARBA00023163"/>
    </source>
</evidence>
<dbReference type="SUPFAM" id="SSF46785">
    <property type="entry name" value="Winged helix' DNA-binding domain"/>
    <property type="match status" value="1"/>
</dbReference>
<dbReference type="PANTHER" id="PTHR35790:SF4">
    <property type="entry name" value="HTH-TYPE TRANSCRIPTIONAL REGULATOR PCHR"/>
    <property type="match status" value="1"/>
</dbReference>
<dbReference type="PROSITE" id="PS50995">
    <property type="entry name" value="HTH_MARR_2"/>
    <property type="match status" value="1"/>
</dbReference>
<keyword evidence="3" id="KW-0804">Transcription</keyword>
<keyword evidence="1" id="KW-0805">Transcription regulation</keyword>
<keyword evidence="2" id="KW-0238">DNA-binding</keyword>
<dbReference type="GO" id="GO:0003700">
    <property type="term" value="F:DNA-binding transcription factor activity"/>
    <property type="evidence" value="ECO:0007669"/>
    <property type="project" value="InterPro"/>
</dbReference>
<comment type="caution">
    <text evidence="5">The sequence shown here is derived from an EMBL/GenBank/DDBJ whole genome shotgun (WGS) entry which is preliminary data.</text>
</comment>
<sequence>MLDLEDFLPYRLSVLSNRISNGIARTYQSRFDLGVTEWRVIAIVGRYPGVTATEVADRAAMDKVAVSRAVSRLLDAGRLERRENHPDRRAKRLYLSEEGESIHDAIVPAALAFERDLLEALEPEERRRFLDSLERLAEAAERHC</sequence>
<organism evidence="5 6">
    <name type="scientific">Wenzhouxiangella sediminis</name>
    <dbReference type="NCBI Taxonomy" id="1792836"/>
    <lineage>
        <taxon>Bacteria</taxon>
        <taxon>Pseudomonadati</taxon>
        <taxon>Pseudomonadota</taxon>
        <taxon>Gammaproteobacteria</taxon>
        <taxon>Chromatiales</taxon>
        <taxon>Wenzhouxiangellaceae</taxon>
        <taxon>Wenzhouxiangella</taxon>
    </lineage>
</organism>
<dbReference type="GO" id="GO:0003677">
    <property type="term" value="F:DNA binding"/>
    <property type="evidence" value="ECO:0007669"/>
    <property type="project" value="UniProtKB-KW"/>
</dbReference>
<dbReference type="InterPro" id="IPR000835">
    <property type="entry name" value="HTH_MarR-typ"/>
</dbReference>
<dbReference type="Gene3D" id="1.10.10.10">
    <property type="entry name" value="Winged helix-like DNA-binding domain superfamily/Winged helix DNA-binding domain"/>
    <property type="match status" value="1"/>
</dbReference>
<dbReference type="InterPro" id="IPR036390">
    <property type="entry name" value="WH_DNA-bd_sf"/>
</dbReference>
<evidence type="ECO:0000259" key="4">
    <source>
        <dbReference type="PROSITE" id="PS50995"/>
    </source>
</evidence>
<dbReference type="EMBL" id="QUZK01000022">
    <property type="protein sequence ID" value="RFF31181.1"/>
    <property type="molecule type" value="Genomic_DNA"/>
</dbReference>
<evidence type="ECO:0000256" key="2">
    <source>
        <dbReference type="ARBA" id="ARBA00023125"/>
    </source>
</evidence>
<dbReference type="PANTHER" id="PTHR35790">
    <property type="entry name" value="HTH-TYPE TRANSCRIPTIONAL REGULATOR PCHR"/>
    <property type="match status" value="1"/>
</dbReference>
<dbReference type="AlphaFoldDB" id="A0A3E1KA51"/>
<evidence type="ECO:0000313" key="6">
    <source>
        <dbReference type="Proteomes" id="UP000260351"/>
    </source>
</evidence>
<name>A0A3E1KA51_9GAMM</name>
<dbReference type="OrthoDB" id="8906692at2"/>
<dbReference type="InterPro" id="IPR036388">
    <property type="entry name" value="WH-like_DNA-bd_sf"/>
</dbReference>
<proteinExistence type="predicted"/>
<evidence type="ECO:0000256" key="1">
    <source>
        <dbReference type="ARBA" id="ARBA00023015"/>
    </source>
</evidence>
<gene>
    <name evidence="5" type="ORF">DZC52_04995</name>
</gene>
<dbReference type="InterPro" id="IPR052067">
    <property type="entry name" value="Metal_resp_HTH_trans_reg"/>
</dbReference>
<protein>
    <submittedName>
        <fullName evidence="5">MarR family transcriptional regulator</fullName>
    </submittedName>
</protein>